<accession>A0AAX3ZSF9</accession>
<feature type="active site" description="Proton donor" evidence="3">
    <location>
        <position position="350"/>
    </location>
</feature>
<dbReference type="Gene3D" id="3.20.20.10">
    <property type="entry name" value="Alanine racemase"/>
    <property type="match status" value="1"/>
</dbReference>
<evidence type="ECO:0000313" key="9">
    <source>
        <dbReference type="Proteomes" id="UP001231701"/>
    </source>
</evidence>
<dbReference type="AlphaFoldDB" id="A0AAX3ZSF9"/>
<dbReference type="SUPFAM" id="SSF50621">
    <property type="entry name" value="Alanine racemase C-terminal domain-like"/>
    <property type="match status" value="1"/>
</dbReference>
<protein>
    <submittedName>
        <fullName evidence="8">Type III PLP-dependent enzyme</fullName>
    </submittedName>
</protein>
<feature type="modified residue" description="N6-(pyridoxal phosphate)lysine" evidence="3">
    <location>
        <position position="50"/>
    </location>
</feature>
<dbReference type="PRINTS" id="PR01179">
    <property type="entry name" value="ODADCRBXLASE"/>
</dbReference>
<feature type="compositionally biased region" description="Low complexity" evidence="5">
    <location>
        <begin position="419"/>
        <end position="433"/>
    </location>
</feature>
<dbReference type="PANTHER" id="PTHR43727:SF2">
    <property type="entry name" value="GROUP IV DECARBOXYLASE"/>
    <property type="match status" value="1"/>
</dbReference>
<dbReference type="Gene3D" id="2.40.37.10">
    <property type="entry name" value="Lyase, Ornithine Decarboxylase, Chain A, domain 1"/>
    <property type="match status" value="1"/>
</dbReference>
<dbReference type="InterPro" id="IPR009006">
    <property type="entry name" value="Ala_racemase/Decarboxylase_C"/>
</dbReference>
<feature type="region of interest" description="Disordered" evidence="5">
    <location>
        <begin position="418"/>
        <end position="441"/>
    </location>
</feature>
<keyword evidence="2 3" id="KW-0663">Pyridoxal phosphate</keyword>
<reference evidence="8" key="1">
    <citation type="submission" date="2023-03" db="EMBL/GenBank/DDBJ databases">
        <title>Borrelidin-producing and root-colonizing Streptomyces rochei is a potent biopesticide for soil-borne oomycete-caused plant diseases.</title>
        <authorList>
            <person name="Zhou D."/>
            <person name="Wang X."/>
            <person name="Navarro-Munoz J.C."/>
            <person name="Li W."/>
            <person name="Li J."/>
            <person name="Jiu M."/>
            <person name="Deng S."/>
            <person name="Ye Y."/>
            <person name="Daly P."/>
            <person name="Wei L."/>
        </authorList>
    </citation>
    <scope>NUCLEOTIDE SEQUENCE</scope>
    <source>
        <strain evidence="8">JK1</strain>
    </source>
</reference>
<evidence type="ECO:0000256" key="1">
    <source>
        <dbReference type="ARBA" id="ARBA00001933"/>
    </source>
</evidence>
<evidence type="ECO:0000313" key="8">
    <source>
        <dbReference type="EMBL" id="WMC89770.1"/>
    </source>
</evidence>
<feature type="domain" description="Orn/DAP/Arg decarboxylase 2 C-terminal" evidence="6">
    <location>
        <begin position="21"/>
        <end position="377"/>
    </location>
</feature>
<evidence type="ECO:0000256" key="3">
    <source>
        <dbReference type="PIRSR" id="PIRSR600183-50"/>
    </source>
</evidence>
<dbReference type="Pfam" id="PF02784">
    <property type="entry name" value="Orn_Arg_deC_N"/>
    <property type="match status" value="1"/>
</dbReference>
<gene>
    <name evidence="8" type="ORF">P7W03_31060</name>
</gene>
<comment type="similarity">
    <text evidence="4">Belongs to the Orn/Lys/Arg decarboxylase class-II family.</text>
</comment>
<evidence type="ECO:0000259" key="6">
    <source>
        <dbReference type="Pfam" id="PF00278"/>
    </source>
</evidence>
<dbReference type="InterPro" id="IPR022644">
    <property type="entry name" value="De-COase2_N"/>
</dbReference>
<name>A0AAX3ZSF9_STRRO</name>
<dbReference type="GeneID" id="90946570"/>
<dbReference type="RefSeq" id="WP_306693328.1">
    <property type="nucleotide sequence ID" value="NZ_CP121271.1"/>
</dbReference>
<dbReference type="InterPro" id="IPR029066">
    <property type="entry name" value="PLP-binding_barrel"/>
</dbReference>
<dbReference type="GO" id="GO:0008836">
    <property type="term" value="F:diaminopimelate decarboxylase activity"/>
    <property type="evidence" value="ECO:0007669"/>
    <property type="project" value="TreeGrafter"/>
</dbReference>
<dbReference type="PANTHER" id="PTHR43727">
    <property type="entry name" value="DIAMINOPIMELATE DECARBOXYLASE"/>
    <property type="match status" value="1"/>
</dbReference>
<dbReference type="Pfam" id="PF00278">
    <property type="entry name" value="Orn_DAP_Arg_deC"/>
    <property type="match status" value="1"/>
</dbReference>
<proteinExistence type="inferred from homology"/>
<feature type="domain" description="Orn/DAP/Arg decarboxylase 2 N-terminal" evidence="7">
    <location>
        <begin position="27"/>
        <end position="283"/>
    </location>
</feature>
<dbReference type="SUPFAM" id="SSF51419">
    <property type="entry name" value="PLP-binding barrel"/>
    <property type="match status" value="1"/>
</dbReference>
<evidence type="ECO:0000259" key="7">
    <source>
        <dbReference type="Pfam" id="PF02784"/>
    </source>
</evidence>
<dbReference type="EMBL" id="CP121271">
    <property type="protein sequence ID" value="WMC89770.1"/>
    <property type="molecule type" value="Genomic_DNA"/>
</dbReference>
<organism evidence="8 9">
    <name type="scientific">Streptomyces rochei</name>
    <name type="common">Streptomyces parvullus</name>
    <dbReference type="NCBI Taxonomy" id="1928"/>
    <lineage>
        <taxon>Bacteria</taxon>
        <taxon>Bacillati</taxon>
        <taxon>Actinomycetota</taxon>
        <taxon>Actinomycetes</taxon>
        <taxon>Kitasatosporales</taxon>
        <taxon>Streptomycetaceae</taxon>
        <taxon>Streptomyces</taxon>
        <taxon>Streptomyces rochei group</taxon>
    </lineage>
</organism>
<evidence type="ECO:0000256" key="5">
    <source>
        <dbReference type="SAM" id="MobiDB-lite"/>
    </source>
</evidence>
<evidence type="ECO:0000256" key="2">
    <source>
        <dbReference type="ARBA" id="ARBA00022898"/>
    </source>
</evidence>
<dbReference type="InterPro" id="IPR022643">
    <property type="entry name" value="De-COase2_C"/>
</dbReference>
<dbReference type="GO" id="GO:0009089">
    <property type="term" value="P:lysine biosynthetic process via diaminopimelate"/>
    <property type="evidence" value="ECO:0007669"/>
    <property type="project" value="TreeGrafter"/>
</dbReference>
<sequence length="441" mass="46042">MTGTAPTPHDALVERYGTPLYVYDLDEVAAARAELLDALPDGAVLYYALKANPHPDVARTLRGDDGRCRAEISSTGELHAALDAGFDPAHCLYTGPGKTATEIGHALDLGVRTFSTDSVGDVRRVGRAAAARRVTAACVLRVNAVNTDTGGATTGIRMTGRPSQFGFDAESLPDALPELRRVEGVRLTGLHFFPLSNAKDEENLVAEFRHTVAAAVRLADDLDLPLELLDLGGGFAAPYGTPGTRDSYPALRGELEAMLDAALPRWRTGSPVIAFESGRYLTACAGTLLLGVTNVKTGRGRTHVILDGGINVFGGMSGLGRLLPTHVEPAATTAPADAPTAPARLVGPLCTPGDILSRDLPVPVLRDDDVVTVPNTGAYGPTASLLAFLGRPAPAEVALRGPDIVSATRIDYRRVPLEAADAPDTAGDPASAGRTAEEPTP</sequence>
<evidence type="ECO:0000256" key="4">
    <source>
        <dbReference type="RuleBase" id="RU003737"/>
    </source>
</evidence>
<dbReference type="InterPro" id="IPR000183">
    <property type="entry name" value="Orn/DAP/Arg_de-COase"/>
</dbReference>
<dbReference type="Proteomes" id="UP001231701">
    <property type="component" value="Chromosome"/>
</dbReference>
<comment type="cofactor">
    <cofactor evidence="1 3">
        <name>pyridoxal 5'-phosphate</name>
        <dbReference type="ChEBI" id="CHEBI:597326"/>
    </cofactor>
</comment>